<reference evidence="2" key="1">
    <citation type="journal article" date="2019" name="Int. J. Syst. Evol. Microbiol.">
        <title>The Global Catalogue of Microorganisms (GCM) 10K type strain sequencing project: providing services to taxonomists for standard genome sequencing and annotation.</title>
        <authorList>
            <consortium name="The Broad Institute Genomics Platform"/>
            <consortium name="The Broad Institute Genome Sequencing Center for Infectious Disease"/>
            <person name="Wu L."/>
            <person name="Ma J."/>
        </authorList>
    </citation>
    <scope>NUCLEOTIDE SEQUENCE [LARGE SCALE GENOMIC DNA]</scope>
    <source>
        <strain evidence="2">JCM 14193</strain>
    </source>
</reference>
<dbReference type="EMBL" id="BAAACZ010000015">
    <property type="protein sequence ID" value="GAA0463724.1"/>
    <property type="molecule type" value="Genomic_DNA"/>
</dbReference>
<name>A0ABP3JV21_9BACI</name>
<organism evidence="1 2">
    <name type="scientific">Alkalibacillus silvisoli</name>
    <dbReference type="NCBI Taxonomy" id="392823"/>
    <lineage>
        <taxon>Bacteria</taxon>
        <taxon>Bacillati</taxon>
        <taxon>Bacillota</taxon>
        <taxon>Bacilli</taxon>
        <taxon>Bacillales</taxon>
        <taxon>Bacillaceae</taxon>
        <taxon>Alkalibacillus</taxon>
    </lineage>
</organism>
<proteinExistence type="predicted"/>
<accession>A0ABP3JV21</accession>
<protein>
    <submittedName>
        <fullName evidence="1">Uncharacterized protein</fullName>
    </submittedName>
</protein>
<comment type="caution">
    <text evidence="1">The sequence shown here is derived from an EMBL/GenBank/DDBJ whole genome shotgun (WGS) entry which is preliminary data.</text>
</comment>
<sequence>MEYFKVIGEKIEKIDVYFGYDLRNRLISSTEGRNNDGGEDRGSVVKKKNHLFADGFSGQIY</sequence>
<keyword evidence="2" id="KW-1185">Reference proteome</keyword>
<evidence type="ECO:0000313" key="1">
    <source>
        <dbReference type="EMBL" id="GAA0463724.1"/>
    </source>
</evidence>
<dbReference type="Proteomes" id="UP001500740">
    <property type="component" value="Unassembled WGS sequence"/>
</dbReference>
<evidence type="ECO:0000313" key="2">
    <source>
        <dbReference type="Proteomes" id="UP001500740"/>
    </source>
</evidence>
<gene>
    <name evidence="1" type="ORF">GCM10008935_19310</name>
</gene>